<keyword evidence="1" id="KW-0472">Membrane</keyword>
<organism evidence="2 3">
    <name type="scientific">Lapidilactobacillus gannanensis</name>
    <dbReference type="NCBI Taxonomy" id="2486002"/>
    <lineage>
        <taxon>Bacteria</taxon>
        <taxon>Bacillati</taxon>
        <taxon>Bacillota</taxon>
        <taxon>Bacilli</taxon>
        <taxon>Lactobacillales</taxon>
        <taxon>Lactobacillaceae</taxon>
        <taxon>Lapidilactobacillus</taxon>
    </lineage>
</organism>
<reference evidence="3" key="1">
    <citation type="journal article" date="2019" name="Int. J. Syst. Evol. Microbiol.">
        <title>The Global Catalogue of Microorganisms (GCM) 10K type strain sequencing project: providing services to taxonomists for standard genome sequencing and annotation.</title>
        <authorList>
            <consortium name="The Broad Institute Genomics Platform"/>
            <consortium name="The Broad Institute Genome Sequencing Center for Infectious Disease"/>
            <person name="Wu L."/>
            <person name="Ma J."/>
        </authorList>
    </citation>
    <scope>NUCLEOTIDE SEQUENCE [LARGE SCALE GENOMIC DNA]</scope>
    <source>
        <strain evidence="3">CCM 8937</strain>
    </source>
</reference>
<protein>
    <submittedName>
        <fullName evidence="2">DNA-directed RNA polymerase subunit beta</fullName>
    </submittedName>
</protein>
<evidence type="ECO:0000256" key="1">
    <source>
        <dbReference type="SAM" id="Phobius"/>
    </source>
</evidence>
<proteinExistence type="predicted"/>
<keyword evidence="1" id="KW-1133">Transmembrane helix</keyword>
<keyword evidence="2" id="KW-0804">Transcription</keyword>
<comment type="caution">
    <text evidence="2">The sequence shown here is derived from an EMBL/GenBank/DDBJ whole genome shotgun (WGS) entry which is preliminary data.</text>
</comment>
<gene>
    <name evidence="2" type="ORF">ACFQ4R_05700</name>
</gene>
<dbReference type="RefSeq" id="WP_125650406.1">
    <property type="nucleotide sequence ID" value="NZ_JBHTOH010000035.1"/>
</dbReference>
<name>A0ABW4BLI8_9LACO</name>
<dbReference type="InterPro" id="IPR024596">
    <property type="entry name" value="RNApol_su_b/EpuA"/>
</dbReference>
<evidence type="ECO:0000313" key="3">
    <source>
        <dbReference type="Proteomes" id="UP001597191"/>
    </source>
</evidence>
<sequence length="61" mass="6824">MKFKVDQGHVYSVLKFLAWVLLAIVVAFVIGALIGYGMSGKGSPFSVFSPHTWQHILDFLR</sequence>
<keyword evidence="3" id="KW-1185">Reference proteome</keyword>
<keyword evidence="1" id="KW-0812">Transmembrane</keyword>
<feature type="transmembrane region" description="Helical" evidence="1">
    <location>
        <begin position="16"/>
        <end position="36"/>
    </location>
</feature>
<dbReference type="Pfam" id="PF11772">
    <property type="entry name" value="EpuA"/>
    <property type="match status" value="1"/>
</dbReference>
<keyword evidence="2" id="KW-0240">DNA-directed RNA polymerase</keyword>
<accession>A0ABW4BLI8</accession>
<dbReference type="EMBL" id="JBHTOH010000035">
    <property type="protein sequence ID" value="MFD1411102.1"/>
    <property type="molecule type" value="Genomic_DNA"/>
</dbReference>
<dbReference type="GO" id="GO:0000428">
    <property type="term" value="C:DNA-directed RNA polymerase complex"/>
    <property type="evidence" value="ECO:0007669"/>
    <property type="project" value="UniProtKB-KW"/>
</dbReference>
<dbReference type="Proteomes" id="UP001597191">
    <property type="component" value="Unassembled WGS sequence"/>
</dbReference>
<evidence type="ECO:0000313" key="2">
    <source>
        <dbReference type="EMBL" id="MFD1411102.1"/>
    </source>
</evidence>